<protein>
    <submittedName>
        <fullName evidence="5">Uncharacterized protein</fullName>
    </submittedName>
</protein>
<keyword evidence="4" id="KW-0812">Transmembrane</keyword>
<dbReference type="PANTHER" id="PTHR24171">
    <property type="entry name" value="ANKYRIN REPEAT DOMAIN-CONTAINING PROTEIN 39-RELATED"/>
    <property type="match status" value="1"/>
</dbReference>
<dbReference type="SUPFAM" id="SSF48403">
    <property type="entry name" value="Ankyrin repeat"/>
    <property type="match status" value="1"/>
</dbReference>
<keyword evidence="6" id="KW-1185">Reference proteome</keyword>
<evidence type="ECO:0000256" key="1">
    <source>
        <dbReference type="ARBA" id="ARBA00022737"/>
    </source>
</evidence>
<keyword evidence="4" id="KW-1133">Transmembrane helix</keyword>
<evidence type="ECO:0000256" key="2">
    <source>
        <dbReference type="ARBA" id="ARBA00023043"/>
    </source>
</evidence>
<dbReference type="PANTHER" id="PTHR24171:SF9">
    <property type="entry name" value="ANKYRIN REPEAT DOMAIN-CONTAINING PROTEIN 39"/>
    <property type="match status" value="1"/>
</dbReference>
<evidence type="ECO:0000313" key="6">
    <source>
        <dbReference type="Proteomes" id="UP000001542"/>
    </source>
</evidence>
<reference evidence="5" key="1">
    <citation type="submission" date="2006-10" db="EMBL/GenBank/DDBJ databases">
        <authorList>
            <person name="Amadeo P."/>
            <person name="Zhao Q."/>
            <person name="Wortman J."/>
            <person name="Fraser-Liggett C."/>
            <person name="Carlton J."/>
        </authorList>
    </citation>
    <scope>NUCLEOTIDE SEQUENCE</scope>
    <source>
        <strain evidence="5">G3</strain>
    </source>
</reference>
<dbReference type="SMART" id="SM00248">
    <property type="entry name" value="ANK"/>
    <property type="match status" value="2"/>
</dbReference>
<evidence type="ECO:0000256" key="4">
    <source>
        <dbReference type="SAM" id="Phobius"/>
    </source>
</evidence>
<dbReference type="RefSeq" id="XP_001322815.1">
    <property type="nucleotide sequence ID" value="XM_001322780.1"/>
</dbReference>
<dbReference type="InterPro" id="IPR036770">
    <property type="entry name" value="Ankyrin_rpt-contain_sf"/>
</dbReference>
<keyword evidence="4" id="KW-0472">Membrane</keyword>
<dbReference type="Proteomes" id="UP000001542">
    <property type="component" value="Unassembled WGS sequence"/>
</dbReference>
<dbReference type="PROSITE" id="PS50297">
    <property type="entry name" value="ANK_REP_REGION"/>
    <property type="match status" value="1"/>
</dbReference>
<proteinExistence type="predicted"/>
<name>A2E9Q7_TRIV3</name>
<organism evidence="5 6">
    <name type="scientific">Trichomonas vaginalis (strain ATCC PRA-98 / G3)</name>
    <dbReference type="NCBI Taxonomy" id="412133"/>
    <lineage>
        <taxon>Eukaryota</taxon>
        <taxon>Metamonada</taxon>
        <taxon>Parabasalia</taxon>
        <taxon>Trichomonadida</taxon>
        <taxon>Trichomonadidae</taxon>
        <taxon>Trichomonas</taxon>
    </lineage>
</organism>
<dbReference type="eggNOG" id="KOG0505">
    <property type="taxonomic scope" value="Eukaryota"/>
</dbReference>
<dbReference type="InParanoid" id="A2E9Q7"/>
<dbReference type="SMR" id="A2E9Q7"/>
<dbReference type="PROSITE" id="PS50088">
    <property type="entry name" value="ANK_REPEAT"/>
    <property type="match status" value="1"/>
</dbReference>
<evidence type="ECO:0000313" key="5">
    <source>
        <dbReference type="EMBL" id="EAY10592.1"/>
    </source>
</evidence>
<dbReference type="KEGG" id="tva:4768527"/>
<feature type="repeat" description="ANK" evidence="3">
    <location>
        <begin position="18"/>
        <end position="50"/>
    </location>
</feature>
<reference evidence="5" key="2">
    <citation type="journal article" date="2007" name="Science">
        <title>Draft genome sequence of the sexually transmitted pathogen Trichomonas vaginalis.</title>
        <authorList>
            <person name="Carlton J.M."/>
            <person name="Hirt R.P."/>
            <person name="Silva J.C."/>
            <person name="Delcher A.L."/>
            <person name="Schatz M."/>
            <person name="Zhao Q."/>
            <person name="Wortman J.R."/>
            <person name="Bidwell S.L."/>
            <person name="Alsmark U.C.M."/>
            <person name="Besteiro S."/>
            <person name="Sicheritz-Ponten T."/>
            <person name="Noel C.J."/>
            <person name="Dacks J.B."/>
            <person name="Foster P.G."/>
            <person name="Simillion C."/>
            <person name="Van de Peer Y."/>
            <person name="Miranda-Saavedra D."/>
            <person name="Barton G.J."/>
            <person name="Westrop G.D."/>
            <person name="Mueller S."/>
            <person name="Dessi D."/>
            <person name="Fiori P.L."/>
            <person name="Ren Q."/>
            <person name="Paulsen I."/>
            <person name="Zhang H."/>
            <person name="Bastida-Corcuera F.D."/>
            <person name="Simoes-Barbosa A."/>
            <person name="Brown M.T."/>
            <person name="Hayes R.D."/>
            <person name="Mukherjee M."/>
            <person name="Okumura C.Y."/>
            <person name="Schneider R."/>
            <person name="Smith A.J."/>
            <person name="Vanacova S."/>
            <person name="Villalvazo M."/>
            <person name="Haas B.J."/>
            <person name="Pertea M."/>
            <person name="Feldblyum T.V."/>
            <person name="Utterback T.R."/>
            <person name="Shu C.L."/>
            <person name="Osoegawa K."/>
            <person name="de Jong P.J."/>
            <person name="Hrdy I."/>
            <person name="Horvathova L."/>
            <person name="Zubacova Z."/>
            <person name="Dolezal P."/>
            <person name="Malik S.B."/>
            <person name="Logsdon J.M. Jr."/>
            <person name="Henze K."/>
            <person name="Gupta A."/>
            <person name="Wang C.C."/>
            <person name="Dunne R.L."/>
            <person name="Upcroft J.A."/>
            <person name="Upcroft P."/>
            <person name="White O."/>
            <person name="Salzberg S.L."/>
            <person name="Tang P."/>
            <person name="Chiu C.-H."/>
            <person name="Lee Y.-S."/>
            <person name="Embley T.M."/>
            <person name="Coombs G.H."/>
            <person name="Mottram J.C."/>
            <person name="Tachezy J."/>
            <person name="Fraser-Liggett C.M."/>
            <person name="Johnson P.J."/>
        </authorList>
    </citation>
    <scope>NUCLEOTIDE SEQUENCE [LARGE SCALE GENOMIC DNA]</scope>
    <source>
        <strain evidence="5">G3</strain>
    </source>
</reference>
<dbReference type="OrthoDB" id="19014at2759"/>
<feature type="transmembrane region" description="Helical" evidence="4">
    <location>
        <begin position="70"/>
        <end position="90"/>
    </location>
</feature>
<dbReference type="AlphaFoldDB" id="A2E9Q7"/>
<dbReference type="Gene3D" id="1.25.40.20">
    <property type="entry name" value="Ankyrin repeat-containing domain"/>
    <property type="match status" value="1"/>
</dbReference>
<dbReference type="VEuPathDB" id="TrichDB:TVAG_281920"/>
<dbReference type="VEuPathDB" id="TrichDB:TVAGG3_0043270"/>
<dbReference type="STRING" id="5722.A2E9Q7"/>
<gene>
    <name evidence="5" type="ORF">TVAG_281920</name>
</gene>
<sequence>MTEFLISNGADINAKGNDGNAALHHTLYNNIKEMAEFLISNGANVNAKNENAWTPLHYAARCDKKEMTEFLISLLVVVLWLKINNVYYHFYYLFNNIYIYI</sequence>
<evidence type="ECO:0000256" key="3">
    <source>
        <dbReference type="PROSITE-ProRule" id="PRU00023"/>
    </source>
</evidence>
<accession>A2E9Q7</accession>
<dbReference type="InterPro" id="IPR002110">
    <property type="entry name" value="Ankyrin_rpt"/>
</dbReference>
<keyword evidence="1" id="KW-0677">Repeat</keyword>
<dbReference type="Pfam" id="PF12796">
    <property type="entry name" value="Ank_2"/>
    <property type="match status" value="1"/>
</dbReference>
<keyword evidence="2 3" id="KW-0040">ANK repeat</keyword>
<dbReference type="EMBL" id="DS113335">
    <property type="protein sequence ID" value="EAY10592.1"/>
    <property type="molecule type" value="Genomic_DNA"/>
</dbReference>